<dbReference type="Gene3D" id="3.40.800.10">
    <property type="entry name" value="Ureohydrolase domain"/>
    <property type="match status" value="1"/>
</dbReference>
<dbReference type="InterPro" id="IPR006035">
    <property type="entry name" value="Ureohydrolase"/>
</dbReference>
<comment type="cofactor">
    <cofactor evidence="5">
        <name>Mn(2+)</name>
        <dbReference type="ChEBI" id="CHEBI:29035"/>
    </cofactor>
    <text evidence="5">Binds 2 manganese ions per subunit.</text>
</comment>
<dbReference type="Proteomes" id="UP000653730">
    <property type="component" value="Unassembled WGS sequence"/>
</dbReference>
<keyword evidence="2" id="KW-0378">Hydrolase</keyword>
<evidence type="ECO:0000313" key="8">
    <source>
        <dbReference type="Proteomes" id="UP000653730"/>
    </source>
</evidence>
<feature type="binding site" evidence="5">
    <location>
        <position position="271"/>
    </location>
    <ligand>
        <name>Mn(2+)</name>
        <dbReference type="ChEBI" id="CHEBI:29035"/>
        <label>1</label>
    </ligand>
</feature>
<dbReference type="Pfam" id="PF00491">
    <property type="entry name" value="Arginase"/>
    <property type="match status" value="1"/>
</dbReference>
<feature type="binding site" evidence="5">
    <location>
        <position position="156"/>
    </location>
    <ligand>
        <name>Mn(2+)</name>
        <dbReference type="ChEBI" id="CHEBI:29035"/>
        <label>1</label>
    </ligand>
</feature>
<dbReference type="RefSeq" id="WP_187965147.1">
    <property type="nucleotide sequence ID" value="NZ_JACVDC010000018.1"/>
</dbReference>
<dbReference type="CDD" id="cd09988">
    <property type="entry name" value="Formimidoylglutamase"/>
    <property type="match status" value="1"/>
</dbReference>
<protein>
    <submittedName>
        <fullName evidence="7">Formimidoylglutamase</fullName>
    </submittedName>
</protein>
<sequence>MRKFLNLYTLRDVEKMIRHRKGEVKFGQRIRLMNEGQELEEQLGESEAKYVLFGIPEDIGIMANHGRKGARHAWNNVIQQLLNTQNHRNNRAKRVLLLGHLDFSEEIRELGSLDPSENSFTEKARELTGQIDVEVTDLIRKIVQAGKKPIVVGGGHNNCYGILKGCALALGKPMNCINIDAHTDFRNLEGRHSGNGFSYAFREGFLQRYFIFGLHENYTSKSVYKKMQESGDRIRYNTLEELLFPSENGIDYQTKQALEFVNADKYGIEIDCDAIRNVPSSAMSPTGFSVEQVRRLIHHWKSNKNAQYLHICEAAPHPENEDECRNVGKMISYFITDFIRK</sequence>
<gene>
    <name evidence="7" type="ORF">IBL28_08475</name>
</gene>
<dbReference type="GO" id="GO:0046872">
    <property type="term" value="F:metal ion binding"/>
    <property type="evidence" value="ECO:0007669"/>
    <property type="project" value="UniProtKB-KW"/>
</dbReference>
<dbReference type="AlphaFoldDB" id="A0A926Q1Y2"/>
<keyword evidence="4 5" id="KW-0464">Manganese</keyword>
<name>A0A926Q1Y2_9FLAO</name>
<comment type="caution">
    <text evidence="7">The sequence shown here is derived from an EMBL/GenBank/DDBJ whole genome shotgun (WGS) entry which is preliminary data.</text>
</comment>
<evidence type="ECO:0000256" key="5">
    <source>
        <dbReference type="PIRSR" id="PIRSR036979-1"/>
    </source>
</evidence>
<feature type="binding site" evidence="5">
    <location>
        <position position="273"/>
    </location>
    <ligand>
        <name>Mn(2+)</name>
        <dbReference type="ChEBI" id="CHEBI:29035"/>
        <label>1</label>
    </ligand>
</feature>
<dbReference type="PIRSF" id="PIRSF036979">
    <property type="entry name" value="Arginase"/>
    <property type="match status" value="1"/>
</dbReference>
<dbReference type="GO" id="GO:0006547">
    <property type="term" value="P:L-histidine metabolic process"/>
    <property type="evidence" value="ECO:0007669"/>
    <property type="project" value="UniProtKB-KW"/>
</dbReference>
<dbReference type="PANTHER" id="PTHR11358">
    <property type="entry name" value="ARGINASE/AGMATINASE"/>
    <property type="match status" value="1"/>
</dbReference>
<keyword evidence="8" id="KW-1185">Reference proteome</keyword>
<evidence type="ECO:0000313" key="7">
    <source>
        <dbReference type="EMBL" id="MBC9795998.1"/>
    </source>
</evidence>
<evidence type="ECO:0000256" key="2">
    <source>
        <dbReference type="ARBA" id="ARBA00022801"/>
    </source>
</evidence>
<feature type="binding site" evidence="5">
    <location>
        <position position="184"/>
    </location>
    <ligand>
        <name>Mn(2+)</name>
        <dbReference type="ChEBI" id="CHEBI:29035"/>
        <label>1</label>
    </ligand>
</feature>
<evidence type="ECO:0000256" key="6">
    <source>
        <dbReference type="PROSITE-ProRule" id="PRU00742"/>
    </source>
</evidence>
<accession>A0A926Q1Y2</accession>
<dbReference type="GO" id="GO:0008783">
    <property type="term" value="F:agmatinase activity"/>
    <property type="evidence" value="ECO:0007669"/>
    <property type="project" value="TreeGrafter"/>
</dbReference>
<dbReference type="GO" id="GO:0033389">
    <property type="term" value="P:putrescine biosynthetic process from arginine, via agmatine"/>
    <property type="evidence" value="ECO:0007669"/>
    <property type="project" value="TreeGrafter"/>
</dbReference>
<comment type="similarity">
    <text evidence="6">Belongs to the arginase family.</text>
</comment>
<feature type="binding site" evidence="5">
    <location>
        <position position="182"/>
    </location>
    <ligand>
        <name>Mn(2+)</name>
        <dbReference type="ChEBI" id="CHEBI:29035"/>
        <label>1</label>
    </ligand>
</feature>
<evidence type="ECO:0000256" key="3">
    <source>
        <dbReference type="ARBA" id="ARBA00022808"/>
    </source>
</evidence>
<dbReference type="PANTHER" id="PTHR11358:SF35">
    <property type="entry name" value="FORMIMIDOYLGLUTAMASE"/>
    <property type="match status" value="1"/>
</dbReference>
<dbReference type="PROSITE" id="PS51409">
    <property type="entry name" value="ARGINASE_2"/>
    <property type="match status" value="1"/>
</dbReference>
<dbReference type="EMBL" id="JACVDC010000018">
    <property type="protein sequence ID" value="MBC9795998.1"/>
    <property type="molecule type" value="Genomic_DNA"/>
</dbReference>
<evidence type="ECO:0000256" key="4">
    <source>
        <dbReference type="ARBA" id="ARBA00023211"/>
    </source>
</evidence>
<reference evidence="7 8" key="1">
    <citation type="submission" date="2020-09" db="EMBL/GenBank/DDBJ databases">
        <title>Sinomicrobium weinanense sp. nov., a halophilic bacteria isolated from saline-alkali soil.</title>
        <authorList>
            <person name="Wu P."/>
            <person name="Ren H."/>
            <person name="Mei Y."/>
            <person name="Liang Y."/>
            <person name="Chen Z."/>
        </authorList>
    </citation>
    <scope>NUCLEOTIDE SEQUENCE [LARGE SCALE GENOMIC DNA]</scope>
    <source>
        <strain evidence="7 8">FJxs</strain>
    </source>
</reference>
<keyword evidence="3" id="KW-0369">Histidine metabolism</keyword>
<dbReference type="InterPro" id="IPR023696">
    <property type="entry name" value="Ureohydrolase_dom_sf"/>
</dbReference>
<proteinExistence type="inferred from homology"/>
<evidence type="ECO:0000256" key="1">
    <source>
        <dbReference type="ARBA" id="ARBA00022723"/>
    </source>
</evidence>
<organism evidence="7 8">
    <name type="scientific">Sinomicrobium weinanense</name>
    <dbReference type="NCBI Taxonomy" id="2842200"/>
    <lineage>
        <taxon>Bacteria</taxon>
        <taxon>Pseudomonadati</taxon>
        <taxon>Bacteroidota</taxon>
        <taxon>Flavobacteriia</taxon>
        <taxon>Flavobacteriales</taxon>
        <taxon>Flavobacteriaceae</taxon>
        <taxon>Sinomicrobium</taxon>
    </lineage>
</organism>
<dbReference type="SUPFAM" id="SSF52768">
    <property type="entry name" value="Arginase/deacetylase"/>
    <property type="match status" value="1"/>
</dbReference>
<keyword evidence="1 5" id="KW-0479">Metal-binding</keyword>
<feature type="binding site" evidence="5">
    <location>
        <position position="180"/>
    </location>
    <ligand>
        <name>Mn(2+)</name>
        <dbReference type="ChEBI" id="CHEBI:29035"/>
        <label>1</label>
    </ligand>
</feature>